<gene>
    <name evidence="1" type="ORF">MM415A01956_0014</name>
</gene>
<dbReference type="AlphaFoldDB" id="A0A6M3JX39"/>
<reference evidence="1" key="1">
    <citation type="submission" date="2020-03" db="EMBL/GenBank/DDBJ databases">
        <title>The deep terrestrial virosphere.</title>
        <authorList>
            <person name="Holmfeldt K."/>
            <person name="Nilsson E."/>
            <person name="Simone D."/>
            <person name="Lopez-Fernandez M."/>
            <person name="Wu X."/>
            <person name="de Brujin I."/>
            <person name="Lundin D."/>
            <person name="Andersson A."/>
            <person name="Bertilsson S."/>
            <person name="Dopson M."/>
        </authorList>
    </citation>
    <scope>NUCLEOTIDE SEQUENCE</scope>
    <source>
        <strain evidence="1">MM415A01956</strain>
    </source>
</reference>
<proteinExistence type="predicted"/>
<protein>
    <submittedName>
        <fullName evidence="1">Uncharacterized protein</fullName>
    </submittedName>
</protein>
<name>A0A6M3JX39_9ZZZZ</name>
<sequence>MERCENCNYWKDPDIYHFGKCKEIYERLCFTCDDPHIIVVEVETPHSFGCILFKS</sequence>
<accession>A0A6M3JX39</accession>
<organism evidence="1">
    <name type="scientific">viral metagenome</name>
    <dbReference type="NCBI Taxonomy" id="1070528"/>
    <lineage>
        <taxon>unclassified sequences</taxon>
        <taxon>metagenomes</taxon>
        <taxon>organismal metagenomes</taxon>
    </lineage>
</organism>
<dbReference type="EMBL" id="MT142111">
    <property type="protein sequence ID" value="QJA74646.1"/>
    <property type="molecule type" value="Genomic_DNA"/>
</dbReference>
<evidence type="ECO:0000313" key="1">
    <source>
        <dbReference type="EMBL" id="QJA74646.1"/>
    </source>
</evidence>